<proteinExistence type="predicted"/>
<keyword evidence="1" id="KW-1133">Transmembrane helix</keyword>
<dbReference type="EMBL" id="LFMY01000008">
    <property type="protein sequence ID" value="OKL59145.1"/>
    <property type="molecule type" value="Genomic_DNA"/>
</dbReference>
<organism evidence="2 3">
    <name type="scientific">Talaromyces atroroseus</name>
    <dbReference type="NCBI Taxonomy" id="1441469"/>
    <lineage>
        <taxon>Eukaryota</taxon>
        <taxon>Fungi</taxon>
        <taxon>Dikarya</taxon>
        <taxon>Ascomycota</taxon>
        <taxon>Pezizomycotina</taxon>
        <taxon>Eurotiomycetes</taxon>
        <taxon>Eurotiomycetidae</taxon>
        <taxon>Eurotiales</taxon>
        <taxon>Trichocomaceae</taxon>
        <taxon>Talaromyces</taxon>
        <taxon>Talaromyces sect. Trachyspermi</taxon>
    </lineage>
</organism>
<comment type="caution">
    <text evidence="2">The sequence shown here is derived from an EMBL/GenBank/DDBJ whole genome shotgun (WGS) entry which is preliminary data.</text>
</comment>
<keyword evidence="1" id="KW-0472">Membrane</keyword>
<keyword evidence="3" id="KW-1185">Reference proteome</keyword>
<feature type="transmembrane region" description="Helical" evidence="1">
    <location>
        <begin position="329"/>
        <end position="347"/>
    </location>
</feature>
<reference evidence="2 3" key="1">
    <citation type="submission" date="2015-06" db="EMBL/GenBank/DDBJ databases">
        <title>Talaromyces atroroseus IBT 11181 draft genome.</title>
        <authorList>
            <person name="Rasmussen K.B."/>
            <person name="Rasmussen S."/>
            <person name="Petersen B."/>
            <person name="Sicheritz-Ponten T."/>
            <person name="Mortensen U.H."/>
            <person name="Thrane U."/>
        </authorList>
    </citation>
    <scope>NUCLEOTIDE SEQUENCE [LARGE SCALE GENOMIC DNA]</scope>
    <source>
        <strain evidence="2 3">IBT 11181</strain>
    </source>
</reference>
<dbReference type="Proteomes" id="UP000214365">
    <property type="component" value="Unassembled WGS sequence"/>
</dbReference>
<protein>
    <submittedName>
        <fullName evidence="2">Uncharacterized protein</fullName>
    </submittedName>
</protein>
<dbReference type="GeneID" id="31005672"/>
<gene>
    <name evidence="2" type="ORF">UA08_05916</name>
</gene>
<dbReference type="OrthoDB" id="2896006at2759"/>
<dbReference type="AlphaFoldDB" id="A0A225AXF7"/>
<keyword evidence="1" id="KW-0812">Transmembrane</keyword>
<evidence type="ECO:0000313" key="2">
    <source>
        <dbReference type="EMBL" id="OKL59145.1"/>
    </source>
</evidence>
<evidence type="ECO:0000256" key="1">
    <source>
        <dbReference type="SAM" id="Phobius"/>
    </source>
</evidence>
<dbReference type="STRING" id="1441469.A0A225AXF7"/>
<accession>A0A225AXF7</accession>
<sequence length="348" mass="37963">MFLTLSRVILASLPSRVLNILVSPGGDGNLLSQVDDTLLTNGIHVELTFSSFALISSQLLISGLVRYLLGHVVPTLLIVEIARADGTISGHNTRPELTFRSIHKAIHRIYLTQSLYAFSRAIVMAVFYHVALYVIGVCLEIAIFRHQLLRPLSYACSSVILSKFRLIWTGATISAHRLGSSPSTEDANQRKWIHLAVPNFIYGLCKGLMYEAQDLIQASLTSSEDIPLSASRRAGGEILAVIVVLLFRFLGLLPAFITLISTEASLLSGSLETLIPSPIKQRGSTIAELLGPGRKTPPLPPGLATFSSALKAFGVSQFFWLLELHLKKCFVQLAIELLTLPLILLVVS</sequence>
<evidence type="ECO:0000313" key="3">
    <source>
        <dbReference type="Proteomes" id="UP000214365"/>
    </source>
</evidence>
<dbReference type="RefSeq" id="XP_020119266.1">
    <property type="nucleotide sequence ID" value="XM_020268238.1"/>
</dbReference>
<name>A0A225AXF7_TALAT</name>
<feature type="transmembrane region" description="Helical" evidence="1">
    <location>
        <begin position="238"/>
        <end position="260"/>
    </location>
</feature>
<feature type="transmembrane region" description="Helical" evidence="1">
    <location>
        <begin position="121"/>
        <end position="144"/>
    </location>
</feature>